<dbReference type="HOGENOM" id="CLU_2383698_0_0_10"/>
<evidence type="ECO:0000313" key="1">
    <source>
        <dbReference type="EMBL" id="EFB34532.1"/>
    </source>
</evidence>
<name>D1PFF9_9BACT</name>
<reference evidence="1" key="1">
    <citation type="submission" date="2009-11" db="EMBL/GenBank/DDBJ databases">
        <authorList>
            <person name="Weinstock G."/>
            <person name="Sodergren E."/>
            <person name="Clifton S."/>
            <person name="Fulton L."/>
            <person name="Fulton B."/>
            <person name="Courtney L."/>
            <person name="Fronick C."/>
            <person name="Harrison M."/>
            <person name="Strong C."/>
            <person name="Farmer C."/>
            <person name="Delahaunty K."/>
            <person name="Markovic C."/>
            <person name="Hall O."/>
            <person name="Minx P."/>
            <person name="Tomlinson C."/>
            <person name="Mitreva M."/>
            <person name="Nelson J."/>
            <person name="Hou S."/>
            <person name="Wollam A."/>
            <person name="Pepin K.H."/>
            <person name="Johnson M."/>
            <person name="Bhonagiri V."/>
            <person name="Nash W.E."/>
            <person name="Warren W."/>
            <person name="Chinwalla A."/>
            <person name="Mardis E.R."/>
            <person name="Wilson R.K."/>
        </authorList>
    </citation>
    <scope>NUCLEOTIDE SEQUENCE [LARGE SCALE GENOMIC DNA]</scope>
    <source>
        <strain evidence="1">DSM 18205</strain>
    </source>
</reference>
<evidence type="ECO:0000313" key="2">
    <source>
        <dbReference type="Proteomes" id="UP000004477"/>
    </source>
</evidence>
<organism evidence="1 2">
    <name type="scientific">Segatella copri DSM 18205</name>
    <dbReference type="NCBI Taxonomy" id="537011"/>
    <lineage>
        <taxon>Bacteria</taxon>
        <taxon>Pseudomonadati</taxon>
        <taxon>Bacteroidota</taxon>
        <taxon>Bacteroidia</taxon>
        <taxon>Bacteroidales</taxon>
        <taxon>Prevotellaceae</taxon>
        <taxon>Segatella</taxon>
    </lineage>
</organism>
<protein>
    <submittedName>
        <fullName evidence="1">Uncharacterized protein</fullName>
    </submittedName>
</protein>
<dbReference type="STRING" id="537011.PREVCOP_05966"/>
<dbReference type="Proteomes" id="UP000004477">
    <property type="component" value="Unassembled WGS sequence"/>
</dbReference>
<sequence length="94" mass="10978">MSADEKDRYIRSLLDKINMFELDKRATELAVEEFQSTFDRVSASLESLKKDMETLKAELCEERSKRKKAEAKAIKLEQKLKKIRLSIINNQELA</sequence>
<dbReference type="PaxDb" id="537011-PREVCOP_05966"/>
<accession>D1PFF9</accession>
<proteinExistence type="predicted"/>
<keyword evidence="2" id="KW-1185">Reference proteome</keyword>
<gene>
    <name evidence="1" type="ORF">PREVCOP_05966</name>
</gene>
<dbReference type="RefSeq" id="WP_006848648.1">
    <property type="nucleotide sequence ID" value="NZ_CP085933.1"/>
</dbReference>
<dbReference type="EMBL" id="ACBX02000035">
    <property type="protein sequence ID" value="EFB34532.1"/>
    <property type="molecule type" value="Genomic_DNA"/>
</dbReference>
<comment type="caution">
    <text evidence="1">The sequence shown here is derived from an EMBL/GenBank/DDBJ whole genome shotgun (WGS) entry which is preliminary data.</text>
</comment>
<dbReference type="GeneID" id="69850388"/>
<dbReference type="AlphaFoldDB" id="D1PFF9"/>